<dbReference type="GO" id="GO:0016042">
    <property type="term" value="P:lipid catabolic process"/>
    <property type="evidence" value="ECO:0007669"/>
    <property type="project" value="UniProtKB-KW"/>
</dbReference>
<sequence length="280" mass="30511">MRRWVFTHSLTGWRHINSTFVVEIASQGAVTLAVEHCDGSACLAVANEATDDAGRKKTLATYVSWERDKPVEVDDFDDVPAAKAAWRRAQCDQRCLEVIAALDGINEALVRHLGVPPSFARSGTDVAVLGQSFGGASAISCVLGPGGSRFSYCLLYDPWLEGNGDAMYPLRFRDFVKPLPTSVRRVVVWRNGRSVLWDLCKDNCEAIAAKCPGSRIHDSPDCGHFAQTDAPIIFESGPLAFVYRAIVGNHSETDAKASLTAATVQTLDALEGWFPPKKKK</sequence>
<dbReference type="EC" id="3.1.1.47" evidence="1"/>
<organism evidence="5 6">
    <name type="scientific">Chrysophaeum taylorii</name>
    <dbReference type="NCBI Taxonomy" id="2483200"/>
    <lineage>
        <taxon>Eukaryota</taxon>
        <taxon>Sar</taxon>
        <taxon>Stramenopiles</taxon>
        <taxon>Ochrophyta</taxon>
        <taxon>Pelagophyceae</taxon>
        <taxon>Pelagomonadales</taxon>
        <taxon>Pelagomonadaceae</taxon>
        <taxon>Chrysophaeum</taxon>
    </lineage>
</organism>
<comment type="caution">
    <text evidence="5">The sequence shown here is derived from an EMBL/GenBank/DDBJ whole genome shotgun (WGS) entry which is preliminary data.</text>
</comment>
<keyword evidence="4" id="KW-0443">Lipid metabolism</keyword>
<evidence type="ECO:0000313" key="6">
    <source>
        <dbReference type="Proteomes" id="UP001230188"/>
    </source>
</evidence>
<gene>
    <name evidence="5" type="ORF">CTAYLR_007879</name>
</gene>
<evidence type="ECO:0000256" key="1">
    <source>
        <dbReference type="ARBA" id="ARBA00013201"/>
    </source>
</evidence>
<evidence type="ECO:0000256" key="4">
    <source>
        <dbReference type="ARBA" id="ARBA00023098"/>
    </source>
</evidence>
<dbReference type="SUPFAM" id="SSF53474">
    <property type="entry name" value="alpha/beta-Hydrolases"/>
    <property type="match status" value="1"/>
</dbReference>
<dbReference type="PANTHER" id="PTHR10272">
    <property type="entry name" value="PLATELET-ACTIVATING FACTOR ACETYLHYDROLASE"/>
    <property type="match status" value="1"/>
</dbReference>
<dbReference type="Proteomes" id="UP001230188">
    <property type="component" value="Unassembled WGS sequence"/>
</dbReference>
<dbReference type="EMBL" id="JAQMWT010000066">
    <property type="protein sequence ID" value="KAJ8611660.1"/>
    <property type="molecule type" value="Genomic_DNA"/>
</dbReference>
<dbReference type="Gene3D" id="3.40.50.1820">
    <property type="entry name" value="alpha/beta hydrolase"/>
    <property type="match status" value="1"/>
</dbReference>
<accession>A0AAD7XPD5</accession>
<protein>
    <recommendedName>
        <fullName evidence="1">1-alkyl-2-acetylglycerophosphocholine esterase</fullName>
        <ecNumber evidence="1">3.1.1.47</ecNumber>
    </recommendedName>
</protein>
<keyword evidence="6" id="KW-1185">Reference proteome</keyword>
<name>A0AAD7XPD5_9STRA</name>
<dbReference type="AlphaFoldDB" id="A0AAD7XPD5"/>
<evidence type="ECO:0000256" key="2">
    <source>
        <dbReference type="ARBA" id="ARBA00022801"/>
    </source>
</evidence>
<dbReference type="Pfam" id="PF03403">
    <property type="entry name" value="PAF-AH_p_II"/>
    <property type="match status" value="1"/>
</dbReference>
<dbReference type="GO" id="GO:0003847">
    <property type="term" value="F:1-alkyl-2-acetylglycerophosphocholine esterase activity"/>
    <property type="evidence" value="ECO:0007669"/>
    <property type="project" value="UniProtKB-EC"/>
</dbReference>
<keyword evidence="3" id="KW-0442">Lipid degradation</keyword>
<dbReference type="InterPro" id="IPR029058">
    <property type="entry name" value="AB_hydrolase_fold"/>
</dbReference>
<keyword evidence="2" id="KW-0378">Hydrolase</keyword>
<dbReference type="PANTHER" id="PTHR10272:SF0">
    <property type="entry name" value="PLATELET-ACTIVATING FACTOR ACETYLHYDROLASE"/>
    <property type="match status" value="1"/>
</dbReference>
<proteinExistence type="predicted"/>
<evidence type="ECO:0000313" key="5">
    <source>
        <dbReference type="EMBL" id="KAJ8611660.1"/>
    </source>
</evidence>
<evidence type="ECO:0000256" key="3">
    <source>
        <dbReference type="ARBA" id="ARBA00022963"/>
    </source>
</evidence>
<reference evidence="5" key="1">
    <citation type="submission" date="2023-01" db="EMBL/GenBank/DDBJ databases">
        <title>Metagenome sequencing of chrysophaentin producing Chrysophaeum taylorii.</title>
        <authorList>
            <person name="Davison J."/>
            <person name="Bewley C."/>
        </authorList>
    </citation>
    <scope>NUCLEOTIDE SEQUENCE</scope>
    <source>
        <strain evidence="5">NIES-1699</strain>
    </source>
</reference>